<dbReference type="Gene3D" id="3.10.20.30">
    <property type="match status" value="1"/>
</dbReference>
<dbReference type="CDD" id="cd00207">
    <property type="entry name" value="fer2"/>
    <property type="match status" value="1"/>
</dbReference>
<sequence>MPCVKVTAGVVIDFDGRARTLLDALEQQKLTVNFQCREGYCGACRCKLLSGAVSYINEPLAFVRKGEFLPCCSTPDTDIEIEIP</sequence>
<dbReference type="Pfam" id="PF00111">
    <property type="entry name" value="Fer2"/>
    <property type="match status" value="1"/>
</dbReference>
<dbReference type="RefSeq" id="WP_173500826.1">
    <property type="nucleotide sequence ID" value="NZ_JABSOD010000006.1"/>
</dbReference>
<keyword evidence="3" id="KW-1185">Reference proteome</keyword>
<evidence type="ECO:0000259" key="1">
    <source>
        <dbReference type="PROSITE" id="PS51085"/>
    </source>
</evidence>
<dbReference type="InterPro" id="IPR006058">
    <property type="entry name" value="2Fe2S_fd_BS"/>
</dbReference>
<dbReference type="GO" id="GO:0051537">
    <property type="term" value="F:2 iron, 2 sulfur cluster binding"/>
    <property type="evidence" value="ECO:0007669"/>
    <property type="project" value="InterPro"/>
</dbReference>
<organism evidence="2 3">
    <name type="scientific">Rheinheimera lutimaris</name>
    <dbReference type="NCBI Taxonomy" id="2740584"/>
    <lineage>
        <taxon>Bacteria</taxon>
        <taxon>Pseudomonadati</taxon>
        <taxon>Pseudomonadota</taxon>
        <taxon>Gammaproteobacteria</taxon>
        <taxon>Chromatiales</taxon>
        <taxon>Chromatiaceae</taxon>
        <taxon>Rheinheimera</taxon>
    </lineage>
</organism>
<dbReference type="InterPro" id="IPR012675">
    <property type="entry name" value="Beta-grasp_dom_sf"/>
</dbReference>
<reference evidence="2 3" key="1">
    <citation type="submission" date="2020-06" db="EMBL/GenBank/DDBJ databases">
        <title>Rheinheimera sp. nov., a marine bacterium isolated from coastal.</title>
        <authorList>
            <person name="Yu Q."/>
            <person name="Qi Y."/>
            <person name="Pu J."/>
        </authorList>
    </citation>
    <scope>NUCLEOTIDE SEQUENCE [LARGE SCALE GENOMIC DNA]</scope>
    <source>
        <strain evidence="2 3">YQF-2</strain>
    </source>
</reference>
<dbReference type="NCBIfam" id="NF007985">
    <property type="entry name" value="PRK10713.1"/>
    <property type="match status" value="1"/>
</dbReference>
<accession>A0A7Y5AQC7</accession>
<comment type="caution">
    <text evidence="2">The sequence shown here is derived from an EMBL/GenBank/DDBJ whole genome shotgun (WGS) entry which is preliminary data.</text>
</comment>
<dbReference type="AlphaFoldDB" id="A0A7Y5AQC7"/>
<evidence type="ECO:0000313" key="3">
    <source>
        <dbReference type="Proteomes" id="UP000523161"/>
    </source>
</evidence>
<gene>
    <name evidence="2" type="ORF">HRH59_08370</name>
</gene>
<name>A0A7Y5AQC7_9GAMM</name>
<feature type="domain" description="2Fe-2S ferredoxin-type" evidence="1">
    <location>
        <begin position="2"/>
        <end position="84"/>
    </location>
</feature>
<proteinExistence type="predicted"/>
<dbReference type="InterPro" id="IPR001041">
    <property type="entry name" value="2Fe-2S_ferredoxin-type"/>
</dbReference>
<dbReference type="SUPFAM" id="SSF54292">
    <property type="entry name" value="2Fe-2S ferredoxin-like"/>
    <property type="match status" value="1"/>
</dbReference>
<dbReference type="Proteomes" id="UP000523161">
    <property type="component" value="Unassembled WGS sequence"/>
</dbReference>
<protein>
    <submittedName>
        <fullName evidence="2">2Fe-2S ferredoxin-like protein</fullName>
    </submittedName>
</protein>
<dbReference type="InterPro" id="IPR036010">
    <property type="entry name" value="2Fe-2S_ferredoxin-like_sf"/>
</dbReference>
<dbReference type="PROSITE" id="PS00197">
    <property type="entry name" value="2FE2S_FER_1"/>
    <property type="match status" value="1"/>
</dbReference>
<evidence type="ECO:0000313" key="2">
    <source>
        <dbReference type="EMBL" id="NRQ42588.1"/>
    </source>
</evidence>
<dbReference type="PROSITE" id="PS51085">
    <property type="entry name" value="2FE2S_FER_2"/>
    <property type="match status" value="1"/>
</dbReference>
<dbReference type="EMBL" id="JABSOD010000006">
    <property type="protein sequence ID" value="NRQ42588.1"/>
    <property type="molecule type" value="Genomic_DNA"/>
</dbReference>